<dbReference type="SUPFAM" id="SSF143422">
    <property type="entry name" value="Transposase IS200-like"/>
    <property type="match status" value="1"/>
</dbReference>
<evidence type="ECO:0000313" key="3">
    <source>
        <dbReference type="Proteomes" id="UP000249910"/>
    </source>
</evidence>
<dbReference type="InterPro" id="IPR036515">
    <property type="entry name" value="Transposase_17_sf"/>
</dbReference>
<reference evidence="2 3" key="1">
    <citation type="submission" date="2017-06" db="EMBL/GenBank/DDBJ databases">
        <title>Complete genome of Francisella halioticida.</title>
        <authorList>
            <person name="Sjodin A."/>
        </authorList>
    </citation>
    <scope>NUCLEOTIDE SEQUENCE [LARGE SCALE GENOMIC DNA]</scope>
    <source>
        <strain evidence="2 3">DSM 23729</strain>
    </source>
</reference>
<accession>A0ABM6LWH9</accession>
<dbReference type="EMBL" id="CP022132">
    <property type="protein sequence ID" value="ASG66994.1"/>
    <property type="molecule type" value="Genomic_DNA"/>
</dbReference>
<evidence type="ECO:0000259" key="1">
    <source>
        <dbReference type="Pfam" id="PF01797"/>
    </source>
</evidence>
<dbReference type="Gene3D" id="3.30.70.1290">
    <property type="entry name" value="Transposase IS200-like"/>
    <property type="match status" value="1"/>
</dbReference>
<protein>
    <recommendedName>
        <fullName evidence="1">Transposase IS200-like domain-containing protein</fullName>
    </recommendedName>
</protein>
<keyword evidence="3" id="KW-1185">Reference proteome</keyword>
<dbReference type="Pfam" id="PF01797">
    <property type="entry name" value="Y1_Tnp"/>
    <property type="match status" value="1"/>
</dbReference>
<dbReference type="InterPro" id="IPR002686">
    <property type="entry name" value="Transposase_17"/>
</dbReference>
<sequence>MSRVKRKASHTVFNLRVHIVWITKYCYKVLNGAIGVRIRELIRQYCCENDI</sequence>
<feature type="domain" description="Transposase IS200-like" evidence="1">
    <location>
        <begin position="11"/>
        <end position="50"/>
    </location>
</feature>
<dbReference type="Proteomes" id="UP000249910">
    <property type="component" value="Chromosome"/>
</dbReference>
<gene>
    <name evidence="2" type="ORF">CDV26_00075</name>
</gene>
<evidence type="ECO:0000313" key="2">
    <source>
        <dbReference type="EMBL" id="ASG66994.1"/>
    </source>
</evidence>
<proteinExistence type="predicted"/>
<organism evidence="2 3">
    <name type="scientific">Francisella halioticida</name>
    <dbReference type="NCBI Taxonomy" id="549298"/>
    <lineage>
        <taxon>Bacteria</taxon>
        <taxon>Pseudomonadati</taxon>
        <taxon>Pseudomonadota</taxon>
        <taxon>Gammaproteobacteria</taxon>
        <taxon>Thiotrichales</taxon>
        <taxon>Francisellaceae</taxon>
        <taxon>Francisella</taxon>
    </lineage>
</organism>
<name>A0ABM6LWH9_9GAMM</name>